<dbReference type="OrthoDB" id="510539at2759"/>
<dbReference type="Gene3D" id="2.60.40.1730">
    <property type="entry name" value="tricorn interacting facor f3 domain"/>
    <property type="match status" value="1"/>
</dbReference>
<dbReference type="Proteomes" id="UP000677054">
    <property type="component" value="Unassembled WGS sequence"/>
</dbReference>
<protein>
    <submittedName>
        <fullName evidence="3">Uncharacterized protein</fullName>
    </submittedName>
</protein>
<evidence type="ECO:0000313" key="3">
    <source>
        <dbReference type="EMBL" id="CAD7245040.1"/>
    </source>
</evidence>
<dbReference type="SUPFAM" id="SSF63737">
    <property type="entry name" value="Leukotriene A4 hydrolase N-terminal domain"/>
    <property type="match status" value="1"/>
</dbReference>
<gene>
    <name evidence="3" type="ORF">DSTB1V02_LOCUS4918</name>
</gene>
<organism evidence="3">
    <name type="scientific">Darwinula stevensoni</name>
    <dbReference type="NCBI Taxonomy" id="69355"/>
    <lineage>
        <taxon>Eukaryota</taxon>
        <taxon>Metazoa</taxon>
        <taxon>Ecdysozoa</taxon>
        <taxon>Arthropoda</taxon>
        <taxon>Crustacea</taxon>
        <taxon>Oligostraca</taxon>
        <taxon>Ostracoda</taxon>
        <taxon>Podocopa</taxon>
        <taxon>Podocopida</taxon>
        <taxon>Darwinulocopina</taxon>
        <taxon>Darwinuloidea</taxon>
        <taxon>Darwinulidae</taxon>
        <taxon>Darwinula</taxon>
    </lineage>
</organism>
<dbReference type="AlphaFoldDB" id="A0A7R8XD65"/>
<feature type="compositionally biased region" description="Low complexity" evidence="1">
    <location>
        <begin position="71"/>
        <end position="113"/>
    </location>
</feature>
<sequence>MGSSTITVSKKVALLLAVVSVGAIVATGLIVYFSSGRHDDNGCGCEGDGIMTTTITMTKTIVTSTTTTSTKTTATPTATLTNFPTDTSTTTTPTATLSTITPTANPPNTTTNPSIPPNPDYPVDIRLPLHLHPTFYDVKIMTKIQEDSFPITGKVSINLSCDSPGDNVTLHMKNITVISTKVTTVGGDELQKINEMYDKER</sequence>
<keyword evidence="2" id="KW-0812">Transmembrane</keyword>
<name>A0A7R8XD65_9CRUS</name>
<evidence type="ECO:0000256" key="1">
    <source>
        <dbReference type="SAM" id="MobiDB-lite"/>
    </source>
</evidence>
<dbReference type="InterPro" id="IPR042097">
    <property type="entry name" value="Aminopeptidase_N-like_N_sf"/>
</dbReference>
<dbReference type="EMBL" id="CAJPEV010000764">
    <property type="protein sequence ID" value="CAG0888336.1"/>
    <property type="molecule type" value="Genomic_DNA"/>
</dbReference>
<feature type="transmembrane region" description="Helical" evidence="2">
    <location>
        <begin position="12"/>
        <end position="33"/>
    </location>
</feature>
<dbReference type="EMBL" id="LR900281">
    <property type="protein sequence ID" value="CAD7245040.1"/>
    <property type="molecule type" value="Genomic_DNA"/>
</dbReference>
<feature type="region of interest" description="Disordered" evidence="1">
    <location>
        <begin position="71"/>
        <end position="119"/>
    </location>
</feature>
<reference evidence="3" key="1">
    <citation type="submission" date="2020-11" db="EMBL/GenBank/DDBJ databases">
        <authorList>
            <person name="Tran Van P."/>
        </authorList>
    </citation>
    <scope>NUCLEOTIDE SEQUENCE</scope>
</reference>
<proteinExistence type="predicted"/>
<keyword evidence="2" id="KW-1133">Transmembrane helix</keyword>
<accession>A0A7R8XD65</accession>
<evidence type="ECO:0000256" key="2">
    <source>
        <dbReference type="SAM" id="Phobius"/>
    </source>
</evidence>
<keyword evidence="2" id="KW-0472">Membrane</keyword>
<keyword evidence="4" id="KW-1185">Reference proteome</keyword>
<evidence type="ECO:0000313" key="4">
    <source>
        <dbReference type="Proteomes" id="UP000677054"/>
    </source>
</evidence>